<evidence type="ECO:0000256" key="2">
    <source>
        <dbReference type="ARBA" id="ARBA00022723"/>
    </source>
</evidence>
<dbReference type="InterPro" id="IPR007219">
    <property type="entry name" value="XnlR_reg_dom"/>
</dbReference>
<accession>A0A8H4V5N5</accession>
<feature type="region of interest" description="Disordered" evidence="8">
    <location>
        <begin position="105"/>
        <end position="128"/>
    </location>
</feature>
<sequence length="624" mass="68071">MPRRIQIRMACQRCRKKRAKCDGQAPCKRCDEAGEGCVYDHTRRESKDDLRAEIDRLRRCNEEHDRLLRAICSIKDVQASNAFIQDLVEGTKSRRAILQELAHQDGENGWRSSDGGGLESSAASSGSLGDDAVCPHCLSRLPSPTMHRSASGSSDLSTLTEAPKAVLTPALATPASLSSLPLDDAQTDRWTRAGWTVASVRRLLDALLTWDYLPFCLMCKDPFLRDYYSGSSRYCSSALVNALLALATRVVHENGDEAESPGPGFKCGSKPFFDEADAIIRSTGPSASLPDIQAIGILALYQITCGREAEAQALADSFAARIADLCLQEPLVGSEADEYAKVRATSYCGAVSLIRILRLTTGQVFNMSTNNRLQDDSIFLDQSSCSAEYLFGSSATPDIALDARGSQLRNLQLIPARVFQLTEWVYKLSSATHIDTAEVMAVYTKCLDWYEGFFSLLKTDGSDTPFVLFIHMYYQFCLLCLFRPLANLVLADSDVRPREICLQAAQSILALSQSYSRLFTLGRVSAFVPYFVCASGLAGLTMESTCNRVPLAGGSQPLPPRKLSLATNSDVSSADGFSTYQDVSPSPTSAKMPIMAHASQLLAEMSSNHRMASSAEKMVRGYTG</sequence>
<dbReference type="GO" id="GO:0008270">
    <property type="term" value="F:zinc ion binding"/>
    <property type="evidence" value="ECO:0007669"/>
    <property type="project" value="InterPro"/>
</dbReference>
<feature type="domain" description="Zn(2)-C6 fungal-type" evidence="9">
    <location>
        <begin position="10"/>
        <end position="39"/>
    </location>
</feature>
<evidence type="ECO:0000256" key="8">
    <source>
        <dbReference type="SAM" id="MobiDB-lite"/>
    </source>
</evidence>
<comment type="subcellular location">
    <subcellularLocation>
        <location evidence="1">Nucleus</location>
    </subcellularLocation>
</comment>
<dbReference type="PROSITE" id="PS50048">
    <property type="entry name" value="ZN2_CY6_FUNGAL_2"/>
    <property type="match status" value="1"/>
</dbReference>
<dbReference type="PROSITE" id="PS00463">
    <property type="entry name" value="ZN2_CY6_FUNGAL_1"/>
    <property type="match status" value="1"/>
</dbReference>
<evidence type="ECO:0000256" key="4">
    <source>
        <dbReference type="ARBA" id="ARBA00023015"/>
    </source>
</evidence>
<evidence type="ECO:0000313" key="11">
    <source>
        <dbReference type="Proteomes" id="UP000557566"/>
    </source>
</evidence>
<dbReference type="Pfam" id="PF04082">
    <property type="entry name" value="Fungal_trans"/>
    <property type="match status" value="1"/>
</dbReference>
<dbReference type="InterPro" id="IPR051615">
    <property type="entry name" value="Transcr_Regulatory_Elem"/>
</dbReference>
<dbReference type="GO" id="GO:0005634">
    <property type="term" value="C:nucleus"/>
    <property type="evidence" value="ECO:0007669"/>
    <property type="project" value="UniProtKB-SubCell"/>
</dbReference>
<evidence type="ECO:0000256" key="5">
    <source>
        <dbReference type="ARBA" id="ARBA00023125"/>
    </source>
</evidence>
<keyword evidence="4" id="KW-0805">Transcription regulation</keyword>
<organism evidence="10 11">
    <name type="scientific">Ophiocordyceps sinensis</name>
    <dbReference type="NCBI Taxonomy" id="72228"/>
    <lineage>
        <taxon>Eukaryota</taxon>
        <taxon>Fungi</taxon>
        <taxon>Dikarya</taxon>
        <taxon>Ascomycota</taxon>
        <taxon>Pezizomycotina</taxon>
        <taxon>Sordariomycetes</taxon>
        <taxon>Hypocreomycetidae</taxon>
        <taxon>Hypocreales</taxon>
        <taxon>Ophiocordycipitaceae</taxon>
        <taxon>Ophiocordyceps</taxon>
    </lineage>
</organism>
<dbReference type="GO" id="GO:0006351">
    <property type="term" value="P:DNA-templated transcription"/>
    <property type="evidence" value="ECO:0007669"/>
    <property type="project" value="InterPro"/>
</dbReference>
<protein>
    <recommendedName>
        <fullName evidence="9">Zn(2)-C6 fungal-type domain-containing protein</fullName>
    </recommendedName>
</protein>
<dbReference type="SMART" id="SM00066">
    <property type="entry name" value="GAL4"/>
    <property type="match status" value="1"/>
</dbReference>
<dbReference type="PANTHER" id="PTHR31313:SF4">
    <property type="entry name" value="CONIDIAL DEVELOPMENT PROTEIN FLUFFY"/>
    <property type="match status" value="1"/>
</dbReference>
<comment type="caution">
    <text evidence="10">The sequence shown here is derived from an EMBL/GenBank/DDBJ whole genome shotgun (WGS) entry which is preliminary data.</text>
</comment>
<keyword evidence="2" id="KW-0479">Metal-binding</keyword>
<dbReference type="GO" id="GO:0003677">
    <property type="term" value="F:DNA binding"/>
    <property type="evidence" value="ECO:0007669"/>
    <property type="project" value="UniProtKB-KW"/>
</dbReference>
<dbReference type="Proteomes" id="UP000557566">
    <property type="component" value="Unassembled WGS sequence"/>
</dbReference>
<dbReference type="GO" id="GO:0000981">
    <property type="term" value="F:DNA-binding transcription factor activity, RNA polymerase II-specific"/>
    <property type="evidence" value="ECO:0007669"/>
    <property type="project" value="InterPro"/>
</dbReference>
<dbReference type="EMBL" id="JAAVMX010000005">
    <property type="protein sequence ID" value="KAF4508849.1"/>
    <property type="molecule type" value="Genomic_DNA"/>
</dbReference>
<dbReference type="InterPro" id="IPR001138">
    <property type="entry name" value="Zn2Cys6_DnaBD"/>
</dbReference>
<dbReference type="Pfam" id="PF00172">
    <property type="entry name" value="Zn_clus"/>
    <property type="match status" value="1"/>
</dbReference>
<dbReference type="OrthoDB" id="5239226at2759"/>
<dbReference type="Gene3D" id="4.10.240.10">
    <property type="entry name" value="Zn(2)-C6 fungal-type DNA-binding domain"/>
    <property type="match status" value="1"/>
</dbReference>
<reference evidence="10 11" key="1">
    <citation type="journal article" date="2020" name="Genome Biol. Evol.">
        <title>A new high-quality draft genome assembly of the Chinese cordyceps Ophiocordyceps sinensis.</title>
        <authorList>
            <person name="Shu R."/>
            <person name="Zhang J."/>
            <person name="Meng Q."/>
            <person name="Zhang H."/>
            <person name="Zhou G."/>
            <person name="Li M."/>
            <person name="Wu P."/>
            <person name="Zhao Y."/>
            <person name="Chen C."/>
            <person name="Qin Q."/>
        </authorList>
    </citation>
    <scope>NUCLEOTIDE SEQUENCE [LARGE SCALE GENOMIC DNA]</scope>
    <source>
        <strain evidence="10 11">IOZ07</strain>
    </source>
</reference>
<dbReference type="AlphaFoldDB" id="A0A8H4V5N5"/>
<dbReference type="CDD" id="cd00067">
    <property type="entry name" value="GAL4"/>
    <property type="match status" value="1"/>
</dbReference>
<keyword evidence="7" id="KW-0539">Nucleus</keyword>
<keyword evidence="5" id="KW-0238">DNA-binding</keyword>
<feature type="compositionally biased region" description="Low complexity" evidence="8">
    <location>
        <begin position="119"/>
        <end position="128"/>
    </location>
</feature>
<keyword evidence="6" id="KW-0804">Transcription</keyword>
<keyword evidence="11" id="KW-1185">Reference proteome</keyword>
<keyword evidence="3" id="KW-0862">Zinc</keyword>
<dbReference type="InterPro" id="IPR036864">
    <property type="entry name" value="Zn2-C6_fun-type_DNA-bd_sf"/>
</dbReference>
<proteinExistence type="predicted"/>
<evidence type="ECO:0000256" key="1">
    <source>
        <dbReference type="ARBA" id="ARBA00004123"/>
    </source>
</evidence>
<evidence type="ECO:0000256" key="3">
    <source>
        <dbReference type="ARBA" id="ARBA00022833"/>
    </source>
</evidence>
<dbReference type="PANTHER" id="PTHR31313">
    <property type="entry name" value="TY1 ENHANCER ACTIVATOR"/>
    <property type="match status" value="1"/>
</dbReference>
<evidence type="ECO:0000256" key="6">
    <source>
        <dbReference type="ARBA" id="ARBA00023163"/>
    </source>
</evidence>
<dbReference type="SUPFAM" id="SSF57701">
    <property type="entry name" value="Zn2/Cys6 DNA-binding domain"/>
    <property type="match status" value="1"/>
</dbReference>
<evidence type="ECO:0000313" key="10">
    <source>
        <dbReference type="EMBL" id="KAF4508849.1"/>
    </source>
</evidence>
<gene>
    <name evidence="10" type="ORF">G6O67_005180</name>
</gene>
<evidence type="ECO:0000259" key="9">
    <source>
        <dbReference type="PROSITE" id="PS50048"/>
    </source>
</evidence>
<dbReference type="CDD" id="cd12148">
    <property type="entry name" value="fungal_TF_MHR"/>
    <property type="match status" value="1"/>
</dbReference>
<name>A0A8H4V5N5_9HYPO</name>
<evidence type="ECO:0000256" key="7">
    <source>
        <dbReference type="ARBA" id="ARBA00023242"/>
    </source>
</evidence>